<dbReference type="Gene3D" id="1.10.10.10">
    <property type="entry name" value="Winged helix-like DNA-binding domain superfamily/Winged helix DNA-binding domain"/>
    <property type="match status" value="1"/>
</dbReference>
<dbReference type="InterPro" id="IPR036390">
    <property type="entry name" value="WH_DNA-bd_sf"/>
</dbReference>
<dbReference type="SUPFAM" id="SSF46785">
    <property type="entry name" value="Winged helix' DNA-binding domain"/>
    <property type="match status" value="1"/>
</dbReference>
<keyword evidence="2" id="KW-1185">Reference proteome</keyword>
<comment type="caution">
    <text evidence="1">The sequence shown here is derived from an EMBL/GenBank/DDBJ whole genome shotgun (WGS) entry which is preliminary data.</text>
</comment>
<evidence type="ECO:0000313" key="2">
    <source>
        <dbReference type="Proteomes" id="UP001628078"/>
    </source>
</evidence>
<sequence>MAKTVQPSQADIDRLTTLLIHGHLTDIYALQKVNVGAANLTKLSLRDILLITEIGLEPNVTSSKLSRMFRISSPLLSTRITALMRLELVQQSEDLTDRRVHNLTLLPKGTEIFDAWYARLQELAKQILTVFPRENVDNLESNIDFLLNTINGYLKDI</sequence>
<proteinExistence type="predicted"/>
<protein>
    <recommendedName>
        <fullName evidence="3">MarR family transcriptional regulator</fullName>
    </recommendedName>
</protein>
<organism evidence="1 2">
    <name type="scientific">Furfurilactobacillus curtus</name>
    <dbReference type="NCBI Taxonomy" id="1746200"/>
    <lineage>
        <taxon>Bacteria</taxon>
        <taxon>Bacillati</taxon>
        <taxon>Bacillota</taxon>
        <taxon>Bacilli</taxon>
        <taxon>Lactobacillales</taxon>
        <taxon>Lactobacillaceae</taxon>
        <taxon>Furfurilactobacillus</taxon>
    </lineage>
</organism>
<accession>A0ABQ5JP74</accession>
<name>A0ABQ5JP74_9LACO</name>
<evidence type="ECO:0000313" key="1">
    <source>
        <dbReference type="EMBL" id="GKT05359.1"/>
    </source>
</evidence>
<gene>
    <name evidence="1" type="ORF">JCM31185_06480</name>
</gene>
<dbReference type="RefSeq" id="WP_407882621.1">
    <property type="nucleotide sequence ID" value="NZ_BQXO01000002.1"/>
</dbReference>
<dbReference type="InterPro" id="IPR036388">
    <property type="entry name" value="WH-like_DNA-bd_sf"/>
</dbReference>
<dbReference type="Proteomes" id="UP001628078">
    <property type="component" value="Unassembled WGS sequence"/>
</dbReference>
<evidence type="ECO:0008006" key="3">
    <source>
        <dbReference type="Google" id="ProtNLM"/>
    </source>
</evidence>
<dbReference type="EMBL" id="BQXO01000002">
    <property type="protein sequence ID" value="GKT05359.1"/>
    <property type="molecule type" value="Genomic_DNA"/>
</dbReference>
<reference evidence="1 2" key="1">
    <citation type="submission" date="2022-03" db="EMBL/GenBank/DDBJ databases">
        <title>Draft genome sequence of Furfurilactobacillus curtus JCM 31185.</title>
        <authorList>
            <person name="Suzuki S."/>
            <person name="Endo A."/>
            <person name="Kajikawa A."/>
        </authorList>
    </citation>
    <scope>NUCLEOTIDE SEQUENCE [LARGE SCALE GENOMIC DNA]</scope>
    <source>
        <strain evidence="1 2">JCM 31185</strain>
    </source>
</reference>